<feature type="region of interest" description="Disordered" evidence="1">
    <location>
        <begin position="222"/>
        <end position="257"/>
    </location>
</feature>
<reference evidence="2 3" key="1">
    <citation type="journal article" date="2019" name="Nat. Commun.">
        <title>The antimicrobial potential of Streptomyces from insect microbiomes.</title>
        <authorList>
            <person name="Chevrette M.G."/>
            <person name="Carlson C.M."/>
            <person name="Ortega H.E."/>
            <person name="Thomas C."/>
            <person name="Ananiev G.E."/>
            <person name="Barns K.J."/>
            <person name="Book A.J."/>
            <person name="Cagnazzo J."/>
            <person name="Carlos C."/>
            <person name="Flanigan W."/>
            <person name="Grubbs K.J."/>
            <person name="Horn H.A."/>
            <person name="Hoffmann F.M."/>
            <person name="Klassen J.L."/>
            <person name="Knack J.J."/>
            <person name="Lewin G.R."/>
            <person name="McDonald B.R."/>
            <person name="Muller L."/>
            <person name="Melo W.G.P."/>
            <person name="Pinto-Tomas A.A."/>
            <person name="Schmitz A."/>
            <person name="Wendt-Pienkowski E."/>
            <person name="Wildman S."/>
            <person name="Zhao M."/>
            <person name="Zhang F."/>
            <person name="Bugni T.S."/>
            <person name="Andes D.R."/>
            <person name="Pupo M.T."/>
            <person name="Currie C.R."/>
        </authorList>
    </citation>
    <scope>NUCLEOTIDE SEQUENCE [LARGE SCALE GENOMIC DNA]</scope>
    <source>
        <strain evidence="2 3">SID5840</strain>
    </source>
</reference>
<keyword evidence="2" id="KW-0808">Transferase</keyword>
<name>A0A7K2J0A3_9ACTN</name>
<dbReference type="GO" id="GO:0008168">
    <property type="term" value="F:methyltransferase activity"/>
    <property type="evidence" value="ECO:0007669"/>
    <property type="project" value="UniProtKB-KW"/>
</dbReference>
<sequence>MFVSARSFEEYRAMFSLTDRDLSLRILDCPGGAAGFVAEAGERGIDAVAVDPVYGSDRERLGELALKENEHKHQELLERREDFVWTWFDGPEQYTRSRSRAARAFAADIGKRPERYVAGSLPRLPFAERSFDLVLSSHLLFSYGRQLSEDFHRRSLLELVRVSRWQVRLYPLFLHADSRRYPALDRMRAMLAGYGVTSRVERVEYAFFRGEPEALILECAERSALPKDEPEPVADTESHDPVRWRHLESPARSGGLP</sequence>
<comment type="caution">
    <text evidence="2">The sequence shown here is derived from an EMBL/GenBank/DDBJ whole genome shotgun (WGS) entry which is preliminary data.</text>
</comment>
<protein>
    <submittedName>
        <fullName evidence="2">Methyltransferase</fullName>
    </submittedName>
</protein>
<accession>A0A7K2J0A3</accession>
<evidence type="ECO:0000256" key="1">
    <source>
        <dbReference type="SAM" id="MobiDB-lite"/>
    </source>
</evidence>
<dbReference type="AlphaFoldDB" id="A0A7K2J0A3"/>
<dbReference type="GO" id="GO:0032259">
    <property type="term" value="P:methylation"/>
    <property type="evidence" value="ECO:0007669"/>
    <property type="project" value="UniProtKB-KW"/>
</dbReference>
<proteinExistence type="predicted"/>
<dbReference type="Proteomes" id="UP000467124">
    <property type="component" value="Unassembled WGS sequence"/>
</dbReference>
<dbReference type="InterPro" id="IPR029063">
    <property type="entry name" value="SAM-dependent_MTases_sf"/>
</dbReference>
<dbReference type="EMBL" id="WWHY01000001">
    <property type="protein sequence ID" value="MYR35651.1"/>
    <property type="molecule type" value="Genomic_DNA"/>
</dbReference>
<evidence type="ECO:0000313" key="3">
    <source>
        <dbReference type="Proteomes" id="UP000467124"/>
    </source>
</evidence>
<feature type="compositionally biased region" description="Basic and acidic residues" evidence="1">
    <location>
        <begin position="222"/>
        <end position="249"/>
    </location>
</feature>
<dbReference type="RefSeq" id="WP_161112241.1">
    <property type="nucleotide sequence ID" value="NZ_WWHY01000001.1"/>
</dbReference>
<dbReference type="SUPFAM" id="SSF53335">
    <property type="entry name" value="S-adenosyl-L-methionine-dependent methyltransferases"/>
    <property type="match status" value="1"/>
</dbReference>
<dbReference type="Gene3D" id="3.40.50.150">
    <property type="entry name" value="Vaccinia Virus protein VP39"/>
    <property type="match status" value="1"/>
</dbReference>
<gene>
    <name evidence="2" type="ORF">GTW20_26155</name>
</gene>
<evidence type="ECO:0000313" key="2">
    <source>
        <dbReference type="EMBL" id="MYR35651.1"/>
    </source>
</evidence>
<keyword evidence="2" id="KW-0489">Methyltransferase</keyword>
<organism evidence="2 3">
    <name type="scientific">Nocardiopsis alba</name>
    <dbReference type="NCBI Taxonomy" id="53437"/>
    <lineage>
        <taxon>Bacteria</taxon>
        <taxon>Bacillati</taxon>
        <taxon>Actinomycetota</taxon>
        <taxon>Actinomycetes</taxon>
        <taxon>Streptosporangiales</taxon>
        <taxon>Nocardiopsidaceae</taxon>
        <taxon>Nocardiopsis</taxon>
    </lineage>
</organism>